<keyword evidence="2" id="KW-1185">Reference proteome</keyword>
<sequence length="106" mass="12314">MYPRLCYFAPHLARLVPDYFSHFHTAATCSRLYWRAFKAVTRSYHHNLQFEGSLLNLTSHTAYGIGHKCYNYPFYSVVLSPHPVIRVRNRCVKGPRPAIRKGSDVD</sequence>
<comment type="caution">
    <text evidence="1">The sequence shown here is derived from an EMBL/GenBank/DDBJ whole genome shotgun (WGS) entry which is preliminary data.</text>
</comment>
<gene>
    <name evidence="1" type="ORF">R3P38DRAFT_3192964</name>
</gene>
<organism evidence="1 2">
    <name type="scientific">Favolaschia claudopus</name>
    <dbReference type="NCBI Taxonomy" id="2862362"/>
    <lineage>
        <taxon>Eukaryota</taxon>
        <taxon>Fungi</taxon>
        <taxon>Dikarya</taxon>
        <taxon>Basidiomycota</taxon>
        <taxon>Agaricomycotina</taxon>
        <taxon>Agaricomycetes</taxon>
        <taxon>Agaricomycetidae</taxon>
        <taxon>Agaricales</taxon>
        <taxon>Marasmiineae</taxon>
        <taxon>Mycenaceae</taxon>
        <taxon>Favolaschia</taxon>
    </lineage>
</organism>
<name>A0AAW0BK67_9AGAR</name>
<protein>
    <submittedName>
        <fullName evidence="1">Uncharacterized protein</fullName>
    </submittedName>
</protein>
<dbReference type="EMBL" id="JAWWNJ010000032">
    <property type="protein sequence ID" value="KAK7026316.1"/>
    <property type="molecule type" value="Genomic_DNA"/>
</dbReference>
<evidence type="ECO:0000313" key="2">
    <source>
        <dbReference type="Proteomes" id="UP001362999"/>
    </source>
</evidence>
<dbReference type="AlphaFoldDB" id="A0AAW0BK67"/>
<reference evidence="1 2" key="1">
    <citation type="journal article" date="2024" name="J Genomics">
        <title>Draft genome sequencing and assembly of Favolaschia claudopus CIRM-BRFM 2984 isolated from oak limbs.</title>
        <authorList>
            <person name="Navarro D."/>
            <person name="Drula E."/>
            <person name="Chaduli D."/>
            <person name="Cazenave R."/>
            <person name="Ahrendt S."/>
            <person name="Wang J."/>
            <person name="Lipzen A."/>
            <person name="Daum C."/>
            <person name="Barry K."/>
            <person name="Grigoriev I.V."/>
            <person name="Favel A."/>
            <person name="Rosso M.N."/>
            <person name="Martin F."/>
        </authorList>
    </citation>
    <scope>NUCLEOTIDE SEQUENCE [LARGE SCALE GENOMIC DNA]</scope>
    <source>
        <strain evidence="1 2">CIRM-BRFM 2984</strain>
    </source>
</reference>
<proteinExistence type="predicted"/>
<accession>A0AAW0BK67</accession>
<dbReference type="Proteomes" id="UP001362999">
    <property type="component" value="Unassembled WGS sequence"/>
</dbReference>
<evidence type="ECO:0000313" key="1">
    <source>
        <dbReference type="EMBL" id="KAK7026316.1"/>
    </source>
</evidence>